<keyword evidence="11" id="KW-1185">Reference proteome</keyword>
<dbReference type="InterPro" id="IPR043504">
    <property type="entry name" value="Peptidase_S1_PA_chymotrypsin"/>
</dbReference>
<feature type="domain" description="PDZ" evidence="9">
    <location>
        <begin position="355"/>
        <end position="453"/>
    </location>
</feature>
<keyword evidence="5" id="KW-0645">Protease</keyword>
<dbReference type="PRINTS" id="PR00834">
    <property type="entry name" value="PROTEASES2C"/>
</dbReference>
<evidence type="ECO:0000313" key="10">
    <source>
        <dbReference type="EMBL" id="CAI9752718.1"/>
    </source>
</evidence>
<keyword evidence="7" id="KW-0720">Serine protease</keyword>
<dbReference type="GO" id="GO:0009534">
    <property type="term" value="C:chloroplast thylakoid"/>
    <property type="evidence" value="ECO:0007669"/>
    <property type="project" value="UniProtKB-ARBA"/>
</dbReference>
<evidence type="ECO:0000256" key="8">
    <source>
        <dbReference type="ARBA" id="ARBA00022946"/>
    </source>
</evidence>
<dbReference type="FunFam" id="2.40.10.10:FF:000103">
    <property type="entry name" value="Protease Do-like 1, chloroplastic"/>
    <property type="match status" value="1"/>
</dbReference>
<reference evidence="10" key="1">
    <citation type="submission" date="2023-05" db="EMBL/GenBank/DDBJ databases">
        <authorList>
            <person name="Huff M."/>
        </authorList>
    </citation>
    <scope>NUCLEOTIDE SEQUENCE</scope>
</reference>
<dbReference type="PANTHER" id="PTHR43343">
    <property type="entry name" value="PEPTIDASE S12"/>
    <property type="match status" value="1"/>
</dbReference>
<dbReference type="EMBL" id="OU503036">
    <property type="protein sequence ID" value="CAI9752718.1"/>
    <property type="molecule type" value="Genomic_DNA"/>
</dbReference>
<sequence length="465" mass="50037">MQEIIACSPTIPLQSYHRRPNRNAATTFFTSRHLLCLGRRKLCFDVVSLLDTLSPIPRADDKDAITSFCTEDFGLLRENFLMTTRRLLFTSLLMCSCCYLLPSRCFPAYALGDPSVTVEQVTPPVFPSGALFPTEERIVQLFEKNTYSVVNIFDVTLRPQLNITGAVEVPEGNGSGVVWDDQGHIVTNYHVIGNSLSRNPSRGQVVARVNILASEGVQKNFEAKLIGADRTKDLAVLKVEAPEELLRPIKVGLSSFLKVGQQCLAIGNPFGFDHTLTVGIISGLNRDINSQTGVTIGGGIQTDAAINPGNSGGPLLDSKGNLIGINTAIFTQTGTSAGVGFAIPSSTVVKIVPQLMQFGKAVRAALNVEIAPDPIANQLNVRNGALILQVPGNSLAAKAGLLPTTRGFAGNIVLGDIIVAVDGKPVRSRSELNKTLDEYNIGEKVILKIQRGVENLEVPIVLEER</sequence>
<comment type="similarity">
    <text evidence="2">Belongs to the peptidase S1C family.</text>
</comment>
<dbReference type="Gene3D" id="2.30.42.10">
    <property type="match status" value="1"/>
</dbReference>
<dbReference type="GO" id="GO:0010206">
    <property type="term" value="P:photosystem II repair"/>
    <property type="evidence" value="ECO:0007669"/>
    <property type="project" value="UniProtKB-ARBA"/>
</dbReference>
<dbReference type="InterPro" id="IPR051201">
    <property type="entry name" value="Chloro_Bact_Ser_Proteases"/>
</dbReference>
<keyword evidence="6" id="KW-0378">Hydrolase</keyword>
<keyword evidence="8" id="KW-0809">Transit peptide</keyword>
<evidence type="ECO:0000259" key="9">
    <source>
        <dbReference type="PROSITE" id="PS50106"/>
    </source>
</evidence>
<dbReference type="SMART" id="SM00228">
    <property type="entry name" value="PDZ"/>
    <property type="match status" value="1"/>
</dbReference>
<dbReference type="SUPFAM" id="SSF50156">
    <property type="entry name" value="PDZ domain-like"/>
    <property type="match status" value="1"/>
</dbReference>
<dbReference type="CDD" id="cd00990">
    <property type="entry name" value="cpPDZ_AtDEGP1-like"/>
    <property type="match status" value="1"/>
</dbReference>
<dbReference type="Gene3D" id="2.40.10.10">
    <property type="entry name" value="Trypsin-like serine proteases"/>
    <property type="match status" value="2"/>
</dbReference>
<keyword evidence="4" id="KW-0934">Plastid</keyword>
<evidence type="ECO:0000313" key="11">
    <source>
        <dbReference type="Proteomes" id="UP000834106"/>
    </source>
</evidence>
<evidence type="ECO:0000256" key="1">
    <source>
        <dbReference type="ARBA" id="ARBA00004229"/>
    </source>
</evidence>
<dbReference type="FunFam" id="2.40.10.10:FF:000001">
    <property type="entry name" value="Periplasmic serine protease DegS"/>
    <property type="match status" value="1"/>
</dbReference>
<proteinExistence type="inferred from homology"/>
<dbReference type="InterPro" id="IPR039382">
    <property type="entry name" value="DEGP1/8_PDZ_dom"/>
</dbReference>
<dbReference type="Pfam" id="PF13365">
    <property type="entry name" value="Trypsin_2"/>
    <property type="match status" value="1"/>
</dbReference>
<comment type="subcellular location">
    <subcellularLocation>
        <location evidence="1">Plastid</location>
        <location evidence="1">Chloroplast</location>
    </subcellularLocation>
</comment>
<evidence type="ECO:0000256" key="2">
    <source>
        <dbReference type="ARBA" id="ARBA00010541"/>
    </source>
</evidence>
<dbReference type="InterPro" id="IPR001940">
    <property type="entry name" value="Peptidase_S1C"/>
</dbReference>
<dbReference type="AlphaFoldDB" id="A0AAD1YMA2"/>
<keyword evidence="3" id="KW-0150">Chloroplast</keyword>
<dbReference type="InterPro" id="IPR009003">
    <property type="entry name" value="Peptidase_S1_PA"/>
</dbReference>
<evidence type="ECO:0000256" key="7">
    <source>
        <dbReference type="ARBA" id="ARBA00022825"/>
    </source>
</evidence>
<dbReference type="GO" id="GO:0006508">
    <property type="term" value="P:proteolysis"/>
    <property type="evidence" value="ECO:0007669"/>
    <property type="project" value="UniProtKB-KW"/>
</dbReference>
<gene>
    <name evidence="10" type="ORF">FPE_LOCUS149</name>
</gene>
<evidence type="ECO:0000256" key="5">
    <source>
        <dbReference type="ARBA" id="ARBA00022670"/>
    </source>
</evidence>
<dbReference type="InterPro" id="IPR001478">
    <property type="entry name" value="PDZ"/>
</dbReference>
<name>A0AAD1YMA2_9LAMI</name>
<evidence type="ECO:0000256" key="3">
    <source>
        <dbReference type="ARBA" id="ARBA00022528"/>
    </source>
</evidence>
<protein>
    <recommendedName>
        <fullName evidence="9">PDZ domain-containing protein</fullName>
    </recommendedName>
</protein>
<dbReference type="SUPFAM" id="SSF50494">
    <property type="entry name" value="Trypsin-like serine proteases"/>
    <property type="match status" value="1"/>
</dbReference>
<accession>A0AAD1YMA2</accession>
<dbReference type="PANTHER" id="PTHR43343:SF3">
    <property type="entry name" value="PROTEASE DO-LIKE 8, CHLOROPLASTIC"/>
    <property type="match status" value="1"/>
</dbReference>
<evidence type="ECO:0000256" key="6">
    <source>
        <dbReference type="ARBA" id="ARBA00022801"/>
    </source>
</evidence>
<evidence type="ECO:0000256" key="4">
    <source>
        <dbReference type="ARBA" id="ARBA00022640"/>
    </source>
</evidence>
<dbReference type="PROSITE" id="PS50106">
    <property type="entry name" value="PDZ"/>
    <property type="match status" value="1"/>
</dbReference>
<dbReference type="InterPro" id="IPR036034">
    <property type="entry name" value="PDZ_sf"/>
</dbReference>
<dbReference type="GO" id="GO:0004252">
    <property type="term" value="F:serine-type endopeptidase activity"/>
    <property type="evidence" value="ECO:0007669"/>
    <property type="project" value="InterPro"/>
</dbReference>
<dbReference type="Pfam" id="PF13180">
    <property type="entry name" value="PDZ_2"/>
    <property type="match status" value="1"/>
</dbReference>
<organism evidence="10 11">
    <name type="scientific">Fraxinus pennsylvanica</name>
    <dbReference type="NCBI Taxonomy" id="56036"/>
    <lineage>
        <taxon>Eukaryota</taxon>
        <taxon>Viridiplantae</taxon>
        <taxon>Streptophyta</taxon>
        <taxon>Embryophyta</taxon>
        <taxon>Tracheophyta</taxon>
        <taxon>Spermatophyta</taxon>
        <taxon>Magnoliopsida</taxon>
        <taxon>eudicotyledons</taxon>
        <taxon>Gunneridae</taxon>
        <taxon>Pentapetalae</taxon>
        <taxon>asterids</taxon>
        <taxon>lamiids</taxon>
        <taxon>Lamiales</taxon>
        <taxon>Oleaceae</taxon>
        <taxon>Oleeae</taxon>
        <taxon>Fraxinus</taxon>
    </lineage>
</organism>
<dbReference type="Proteomes" id="UP000834106">
    <property type="component" value="Chromosome 1"/>
</dbReference>